<dbReference type="SMART" id="SM00382">
    <property type="entry name" value="AAA"/>
    <property type="match status" value="1"/>
</dbReference>
<dbReference type="FunFam" id="3.40.50.300:FF:000287">
    <property type="entry name" value="Multidrug ABC transporter ATP-binding protein"/>
    <property type="match status" value="1"/>
</dbReference>
<protein>
    <submittedName>
        <fullName evidence="11">ABC transporter ATP-binding protein</fullName>
    </submittedName>
</protein>
<dbReference type="GO" id="GO:0016887">
    <property type="term" value="F:ATP hydrolysis activity"/>
    <property type="evidence" value="ECO:0007669"/>
    <property type="project" value="InterPro"/>
</dbReference>
<evidence type="ECO:0000313" key="11">
    <source>
        <dbReference type="EMBL" id="KAA9008681.1"/>
    </source>
</evidence>
<evidence type="ECO:0000256" key="2">
    <source>
        <dbReference type="ARBA" id="ARBA00022448"/>
    </source>
</evidence>
<dbReference type="InterPro" id="IPR036640">
    <property type="entry name" value="ABC1_TM_sf"/>
</dbReference>
<keyword evidence="12" id="KW-1185">Reference proteome</keyword>
<dbReference type="RefSeq" id="WP_150456312.1">
    <property type="nucleotide sequence ID" value="NZ_VYKK01000001.1"/>
</dbReference>
<dbReference type="Pfam" id="PF00005">
    <property type="entry name" value="ABC_tran"/>
    <property type="match status" value="1"/>
</dbReference>
<dbReference type="SUPFAM" id="SSF90123">
    <property type="entry name" value="ABC transporter transmembrane region"/>
    <property type="match status" value="1"/>
</dbReference>
<name>A0A5J5GK34_9BACL</name>
<feature type="transmembrane region" description="Helical" evidence="8">
    <location>
        <begin position="30"/>
        <end position="55"/>
    </location>
</feature>
<organism evidence="11 12">
    <name type="scientific">Paenibacillus spiritus</name>
    <dbReference type="NCBI Taxonomy" id="2496557"/>
    <lineage>
        <taxon>Bacteria</taxon>
        <taxon>Bacillati</taxon>
        <taxon>Bacillota</taxon>
        <taxon>Bacilli</taxon>
        <taxon>Bacillales</taxon>
        <taxon>Paenibacillaceae</taxon>
        <taxon>Paenibacillus</taxon>
    </lineage>
</organism>
<dbReference type="InterPro" id="IPR003439">
    <property type="entry name" value="ABC_transporter-like_ATP-bd"/>
</dbReference>
<evidence type="ECO:0000256" key="8">
    <source>
        <dbReference type="SAM" id="Phobius"/>
    </source>
</evidence>
<feature type="transmembrane region" description="Helical" evidence="8">
    <location>
        <begin position="168"/>
        <end position="186"/>
    </location>
</feature>
<gene>
    <name evidence="11" type="ORF">F4V43_00700</name>
</gene>
<dbReference type="InterPro" id="IPR011527">
    <property type="entry name" value="ABC1_TM_dom"/>
</dbReference>
<dbReference type="CDD" id="cd07346">
    <property type="entry name" value="ABC_6TM_exporters"/>
    <property type="match status" value="1"/>
</dbReference>
<keyword evidence="4" id="KW-0547">Nucleotide-binding</keyword>
<evidence type="ECO:0000256" key="4">
    <source>
        <dbReference type="ARBA" id="ARBA00022741"/>
    </source>
</evidence>
<dbReference type="Gene3D" id="3.40.50.300">
    <property type="entry name" value="P-loop containing nucleotide triphosphate hydrolases"/>
    <property type="match status" value="1"/>
</dbReference>
<dbReference type="InterPro" id="IPR039421">
    <property type="entry name" value="Type_1_exporter"/>
</dbReference>
<comment type="caution">
    <text evidence="11">The sequence shown here is derived from an EMBL/GenBank/DDBJ whole genome shotgun (WGS) entry which is preliminary data.</text>
</comment>
<dbReference type="InterPro" id="IPR017871">
    <property type="entry name" value="ABC_transporter-like_CS"/>
</dbReference>
<dbReference type="PROSITE" id="PS50893">
    <property type="entry name" value="ABC_TRANSPORTER_2"/>
    <property type="match status" value="1"/>
</dbReference>
<evidence type="ECO:0000259" key="10">
    <source>
        <dbReference type="PROSITE" id="PS50929"/>
    </source>
</evidence>
<evidence type="ECO:0000256" key="1">
    <source>
        <dbReference type="ARBA" id="ARBA00004651"/>
    </source>
</evidence>
<reference evidence="11 12" key="1">
    <citation type="submission" date="2019-09" db="EMBL/GenBank/DDBJ databases">
        <title>Bacillus ochoae sp. nov., Paenibacillus whitsoniae sp. nov., Paenibacillus spiritus sp. nov. Isolated from the Mars Exploration Rover during spacecraft assembly.</title>
        <authorList>
            <person name="Seuylemezian A."/>
            <person name="Vaishampayan P."/>
        </authorList>
    </citation>
    <scope>NUCLEOTIDE SEQUENCE [LARGE SCALE GENOMIC DNA]</scope>
    <source>
        <strain evidence="11 12">MER_111</strain>
    </source>
</reference>
<proteinExistence type="predicted"/>
<dbReference type="AlphaFoldDB" id="A0A5J5GK34"/>
<feature type="domain" description="ABC transmembrane type-1" evidence="10">
    <location>
        <begin position="31"/>
        <end position="311"/>
    </location>
</feature>
<keyword evidence="3 8" id="KW-0812">Transmembrane</keyword>
<feature type="transmembrane region" description="Helical" evidence="8">
    <location>
        <begin position="144"/>
        <end position="162"/>
    </location>
</feature>
<dbReference type="GO" id="GO:0015421">
    <property type="term" value="F:ABC-type oligopeptide transporter activity"/>
    <property type="evidence" value="ECO:0007669"/>
    <property type="project" value="TreeGrafter"/>
</dbReference>
<comment type="subcellular location">
    <subcellularLocation>
        <location evidence="1">Cell membrane</location>
        <topology evidence="1">Multi-pass membrane protein</topology>
    </subcellularLocation>
</comment>
<dbReference type="PANTHER" id="PTHR43394:SF1">
    <property type="entry name" value="ATP-BINDING CASSETTE SUB-FAMILY B MEMBER 10, MITOCHONDRIAL"/>
    <property type="match status" value="1"/>
</dbReference>
<evidence type="ECO:0000256" key="6">
    <source>
        <dbReference type="ARBA" id="ARBA00022989"/>
    </source>
</evidence>
<dbReference type="PANTHER" id="PTHR43394">
    <property type="entry name" value="ATP-DEPENDENT PERMEASE MDL1, MITOCHONDRIAL"/>
    <property type="match status" value="1"/>
</dbReference>
<accession>A0A5J5GK34</accession>
<evidence type="ECO:0000256" key="5">
    <source>
        <dbReference type="ARBA" id="ARBA00022840"/>
    </source>
</evidence>
<evidence type="ECO:0000256" key="3">
    <source>
        <dbReference type="ARBA" id="ARBA00022692"/>
    </source>
</evidence>
<feature type="domain" description="ABC transporter" evidence="9">
    <location>
        <begin position="343"/>
        <end position="577"/>
    </location>
</feature>
<dbReference type="InterPro" id="IPR027417">
    <property type="entry name" value="P-loop_NTPase"/>
</dbReference>
<evidence type="ECO:0000256" key="7">
    <source>
        <dbReference type="ARBA" id="ARBA00023136"/>
    </source>
</evidence>
<dbReference type="InterPro" id="IPR003593">
    <property type="entry name" value="AAA+_ATPase"/>
</dbReference>
<sequence>MQGTEGSPEVDSSPSLYTLRSFIKDYRWHIFICLLSSIINVGIDISLAVLVQQGINQAISGDHFDTWKIGFIALMIVVGFIVKYLVKAFTVSVSTRITRHIQTHIFDHLGNVKISFFAQHSTGDTVSRLTSNISSIQNFLQNDLYNLLYLPLLCVAATIYMLSINWLLFVSCIAIILVSVLLIGIISRPVSKYASELQAHIGRSNSISQDAYMGLHVIKAFGLKPVFSGKYRSAMEDALSSSIALEKRKTWMNPFIVLLKLGPFIVCILLGGYMVIHETIDLGRLTAFLQLLNYLVNPASVLPMVITNLRHVIGVSKHLFELLRQPTERADGNAFGKGSDHLIEFQQVSFTYDGSKQAVDNLSFKVRENTTTALVGASGSGKSTLFQLICGFYEPDQGCCKFYGRDIREWNLKALREQIAIVSQDIFLFPVTIAENLCYGRSSATSEEMIEAAKAANAHEFIMRLPEGYDTVVGERGASLSGGQRQRLAIARAILKDAPVLLLDEATAALDMESEALVQEALKELMKDKTVLIIAHRLSTVRDADQILVLDQGTLLESGTYEELLKREGPFTHLFHAQYSA</sequence>
<dbReference type="GO" id="GO:0005524">
    <property type="term" value="F:ATP binding"/>
    <property type="evidence" value="ECO:0007669"/>
    <property type="project" value="UniProtKB-KW"/>
</dbReference>
<keyword evidence="6 8" id="KW-1133">Transmembrane helix</keyword>
<evidence type="ECO:0000259" key="9">
    <source>
        <dbReference type="PROSITE" id="PS50893"/>
    </source>
</evidence>
<dbReference type="PROSITE" id="PS00211">
    <property type="entry name" value="ABC_TRANSPORTER_1"/>
    <property type="match status" value="1"/>
</dbReference>
<evidence type="ECO:0000313" key="12">
    <source>
        <dbReference type="Proteomes" id="UP000367750"/>
    </source>
</evidence>
<feature type="transmembrane region" description="Helical" evidence="8">
    <location>
        <begin position="255"/>
        <end position="276"/>
    </location>
</feature>
<keyword evidence="5 11" id="KW-0067">ATP-binding</keyword>
<keyword evidence="7 8" id="KW-0472">Membrane</keyword>
<dbReference type="Proteomes" id="UP000367750">
    <property type="component" value="Unassembled WGS sequence"/>
</dbReference>
<dbReference type="EMBL" id="VYKK01000001">
    <property type="protein sequence ID" value="KAA9008681.1"/>
    <property type="molecule type" value="Genomic_DNA"/>
</dbReference>
<dbReference type="OrthoDB" id="9770415at2"/>
<dbReference type="Pfam" id="PF00664">
    <property type="entry name" value="ABC_membrane"/>
    <property type="match status" value="1"/>
</dbReference>
<dbReference type="Gene3D" id="1.20.1560.10">
    <property type="entry name" value="ABC transporter type 1, transmembrane domain"/>
    <property type="match status" value="1"/>
</dbReference>
<dbReference type="GO" id="GO:0005886">
    <property type="term" value="C:plasma membrane"/>
    <property type="evidence" value="ECO:0007669"/>
    <property type="project" value="UniProtKB-SubCell"/>
</dbReference>
<dbReference type="SUPFAM" id="SSF52540">
    <property type="entry name" value="P-loop containing nucleoside triphosphate hydrolases"/>
    <property type="match status" value="1"/>
</dbReference>
<dbReference type="PROSITE" id="PS50929">
    <property type="entry name" value="ABC_TM1F"/>
    <property type="match status" value="1"/>
</dbReference>
<keyword evidence="2" id="KW-0813">Transport</keyword>
<feature type="transmembrane region" description="Helical" evidence="8">
    <location>
        <begin position="67"/>
        <end position="86"/>
    </location>
</feature>